<keyword evidence="4" id="KW-0575">Peroxidase</keyword>
<evidence type="ECO:0000256" key="5">
    <source>
        <dbReference type="ARBA" id="ARBA00022617"/>
    </source>
</evidence>
<dbReference type="PANTHER" id="PTHR11903">
    <property type="entry name" value="PROSTAGLANDIN G/H SYNTHASE"/>
    <property type="match status" value="1"/>
</dbReference>
<evidence type="ECO:0000256" key="9">
    <source>
        <dbReference type="ARBA" id="ARBA00023004"/>
    </source>
</evidence>
<evidence type="ECO:0000313" key="12">
    <source>
        <dbReference type="EMBL" id="CAG8402660.1"/>
    </source>
</evidence>
<comment type="catalytic activity">
    <reaction evidence="1">
        <text>(9Z,12Z)-octadecadienoate + O2 = (8R,9Z,12Z)-8-hydroperoxyoctadeca-9,12-dienoate</text>
        <dbReference type="Rhea" id="RHEA:25395"/>
        <dbReference type="ChEBI" id="CHEBI:15379"/>
        <dbReference type="ChEBI" id="CHEBI:30245"/>
        <dbReference type="ChEBI" id="CHEBI:58659"/>
        <dbReference type="EC" id="1.13.11.60"/>
    </reaction>
</comment>
<dbReference type="Gene3D" id="1.10.630.10">
    <property type="entry name" value="Cytochrome P450"/>
    <property type="match status" value="1"/>
</dbReference>
<dbReference type="PROSITE" id="PS00086">
    <property type="entry name" value="CYTOCHROME_P450"/>
    <property type="match status" value="1"/>
</dbReference>
<dbReference type="OrthoDB" id="823504at2759"/>
<dbReference type="AlphaFoldDB" id="A0A9W4JJ65"/>
<evidence type="ECO:0000256" key="7">
    <source>
        <dbReference type="ARBA" id="ARBA00022964"/>
    </source>
</evidence>
<keyword evidence="9 11" id="KW-0408">Iron</keyword>
<comment type="subunit">
    <text evidence="2">Homotetramer.</text>
</comment>
<dbReference type="PANTHER" id="PTHR11903:SF37">
    <property type="entry name" value="PSI-PRODUCING OXYGENASE A"/>
    <property type="match status" value="1"/>
</dbReference>
<dbReference type="InterPro" id="IPR050783">
    <property type="entry name" value="Oxylipin_biosynth_metab"/>
</dbReference>
<dbReference type="GO" id="GO:0006631">
    <property type="term" value="P:fatty acid metabolic process"/>
    <property type="evidence" value="ECO:0007669"/>
    <property type="project" value="UniProtKB-ARBA"/>
</dbReference>
<evidence type="ECO:0000256" key="2">
    <source>
        <dbReference type="ARBA" id="ARBA00011881"/>
    </source>
</evidence>
<dbReference type="GO" id="GO:0004497">
    <property type="term" value="F:monooxygenase activity"/>
    <property type="evidence" value="ECO:0007669"/>
    <property type="project" value="InterPro"/>
</dbReference>
<evidence type="ECO:0000256" key="11">
    <source>
        <dbReference type="PIRSR" id="PIRSR619791-2"/>
    </source>
</evidence>
<dbReference type="EC" id="1.13.11.60" evidence="3"/>
<dbReference type="FunFam" id="1.10.640.10:FF:000005">
    <property type="entry name" value="Fatty acid oxygenase"/>
    <property type="match status" value="1"/>
</dbReference>
<comment type="caution">
    <text evidence="12">The sequence shown here is derived from an EMBL/GenBank/DDBJ whole genome shotgun (WGS) entry which is preliminary data.</text>
</comment>
<dbReference type="InterPro" id="IPR001128">
    <property type="entry name" value="Cyt_P450"/>
</dbReference>
<proteinExistence type="predicted"/>
<dbReference type="GO" id="GO:0016705">
    <property type="term" value="F:oxidoreductase activity, acting on paired donors, with incorporation or reduction of molecular oxygen"/>
    <property type="evidence" value="ECO:0007669"/>
    <property type="project" value="InterPro"/>
</dbReference>
<dbReference type="EMBL" id="CAJVPA010000206">
    <property type="protein sequence ID" value="CAG8402660.1"/>
    <property type="molecule type" value="Genomic_DNA"/>
</dbReference>
<evidence type="ECO:0000256" key="1">
    <source>
        <dbReference type="ARBA" id="ARBA00000699"/>
    </source>
</evidence>
<dbReference type="Proteomes" id="UP001152646">
    <property type="component" value="Unassembled WGS sequence"/>
</dbReference>
<dbReference type="GO" id="GO:0052878">
    <property type="term" value="F:linoleate 8R-lipoxygenase activity"/>
    <property type="evidence" value="ECO:0007669"/>
    <property type="project" value="UniProtKB-EC"/>
</dbReference>
<dbReference type="Gene3D" id="1.10.640.10">
    <property type="entry name" value="Haem peroxidase domain superfamily, animal type"/>
    <property type="match status" value="1"/>
</dbReference>
<dbReference type="InterPro" id="IPR010255">
    <property type="entry name" value="Haem_peroxidase_sf"/>
</dbReference>
<dbReference type="Pfam" id="PF00067">
    <property type="entry name" value="p450"/>
    <property type="match status" value="1"/>
</dbReference>
<organism evidence="12 13">
    <name type="scientific">Penicillium salamii</name>
    <dbReference type="NCBI Taxonomy" id="1612424"/>
    <lineage>
        <taxon>Eukaryota</taxon>
        <taxon>Fungi</taxon>
        <taxon>Dikarya</taxon>
        <taxon>Ascomycota</taxon>
        <taxon>Pezizomycotina</taxon>
        <taxon>Eurotiomycetes</taxon>
        <taxon>Eurotiomycetidae</taxon>
        <taxon>Eurotiales</taxon>
        <taxon>Aspergillaceae</taxon>
        <taxon>Penicillium</taxon>
    </lineage>
</organism>
<dbReference type="GO" id="GO:0043386">
    <property type="term" value="P:mycotoxin biosynthetic process"/>
    <property type="evidence" value="ECO:0007669"/>
    <property type="project" value="UniProtKB-ARBA"/>
</dbReference>
<gene>
    <name evidence="12" type="ORF">PSALAMII_LOCUS8290</name>
</gene>
<protein>
    <recommendedName>
        <fullName evidence="3">linoleate 8R-lipoxygenase</fullName>
        <ecNumber evidence="3">1.13.11.60</ecNumber>
    </recommendedName>
</protein>
<dbReference type="GO" id="GO:0004601">
    <property type="term" value="F:peroxidase activity"/>
    <property type="evidence" value="ECO:0007669"/>
    <property type="project" value="UniProtKB-KW"/>
</dbReference>
<keyword evidence="10" id="KW-0413">Isomerase</keyword>
<evidence type="ECO:0000256" key="3">
    <source>
        <dbReference type="ARBA" id="ARBA00013239"/>
    </source>
</evidence>
<keyword evidence="6 11" id="KW-0479">Metal-binding</keyword>
<keyword evidence="7" id="KW-0223">Dioxygenase</keyword>
<evidence type="ECO:0000256" key="8">
    <source>
        <dbReference type="ARBA" id="ARBA00023002"/>
    </source>
</evidence>
<evidence type="ECO:0000256" key="6">
    <source>
        <dbReference type="ARBA" id="ARBA00022723"/>
    </source>
</evidence>
<dbReference type="GO" id="GO:0016853">
    <property type="term" value="F:isomerase activity"/>
    <property type="evidence" value="ECO:0007669"/>
    <property type="project" value="UniProtKB-KW"/>
</dbReference>
<dbReference type="PROSITE" id="PS50292">
    <property type="entry name" value="PEROXIDASE_3"/>
    <property type="match status" value="1"/>
</dbReference>
<dbReference type="InterPro" id="IPR037120">
    <property type="entry name" value="Haem_peroxidase_sf_animal"/>
</dbReference>
<dbReference type="InterPro" id="IPR034812">
    <property type="entry name" value="Ppo-like_N"/>
</dbReference>
<name>A0A9W4JJ65_9EURO</name>
<dbReference type="InterPro" id="IPR036396">
    <property type="entry name" value="Cyt_P450_sf"/>
</dbReference>
<evidence type="ECO:0000256" key="4">
    <source>
        <dbReference type="ARBA" id="ARBA00022559"/>
    </source>
</evidence>
<evidence type="ECO:0000256" key="10">
    <source>
        <dbReference type="ARBA" id="ARBA00023235"/>
    </source>
</evidence>
<dbReference type="Pfam" id="PF03098">
    <property type="entry name" value="An_peroxidase"/>
    <property type="match status" value="2"/>
</dbReference>
<evidence type="ECO:0000313" key="13">
    <source>
        <dbReference type="Proteomes" id="UP001152646"/>
    </source>
</evidence>
<feature type="binding site" description="axial binding residue" evidence="11">
    <location>
        <position position="390"/>
    </location>
    <ligand>
        <name>heme b</name>
        <dbReference type="ChEBI" id="CHEBI:60344"/>
    </ligand>
    <ligandPart>
        <name>Fe</name>
        <dbReference type="ChEBI" id="CHEBI:18248"/>
    </ligandPart>
</feature>
<dbReference type="CDD" id="cd09817">
    <property type="entry name" value="linoleate_diol_synthase_like"/>
    <property type="match status" value="1"/>
</dbReference>
<accession>A0A9W4JJ65</accession>
<reference evidence="12" key="1">
    <citation type="submission" date="2021-07" db="EMBL/GenBank/DDBJ databases">
        <authorList>
            <person name="Branca A.L. A."/>
        </authorList>
    </citation>
    <scope>NUCLEOTIDE SEQUENCE</scope>
</reference>
<dbReference type="SUPFAM" id="SSF48113">
    <property type="entry name" value="Heme-dependent peroxidases"/>
    <property type="match status" value="1"/>
</dbReference>
<dbReference type="InterPro" id="IPR017972">
    <property type="entry name" value="Cyt_P450_CS"/>
</dbReference>
<dbReference type="GO" id="GO:0005506">
    <property type="term" value="F:iron ion binding"/>
    <property type="evidence" value="ECO:0007669"/>
    <property type="project" value="InterPro"/>
</dbReference>
<dbReference type="SUPFAM" id="SSF48264">
    <property type="entry name" value="Cytochrome P450"/>
    <property type="match status" value="1"/>
</dbReference>
<dbReference type="CDD" id="cd20612">
    <property type="entry name" value="CYP_LDS-like_C"/>
    <property type="match status" value="1"/>
</dbReference>
<dbReference type="InterPro" id="IPR019791">
    <property type="entry name" value="Haem_peroxidase_animal"/>
</dbReference>
<dbReference type="GO" id="GO:0020037">
    <property type="term" value="F:heme binding"/>
    <property type="evidence" value="ECO:0007669"/>
    <property type="project" value="InterPro"/>
</dbReference>
<dbReference type="GO" id="GO:0006979">
    <property type="term" value="P:response to oxidative stress"/>
    <property type="evidence" value="ECO:0007669"/>
    <property type="project" value="InterPro"/>
</dbReference>
<sequence length="1093" mass="122289">MNSLPFGSLPACIKLSYLTMTERINVNGKIAQVEQVVTAALRPLPTQTGDGSYVQTPNVTGLAKDLLHFDLKDAKTLAEVAKTAVTGEAMNDRDYIMERVIQLAAGLPSTSRNGKELTNTFLGQLWGDLEHPPVSYLGRDAAYRKADGSGNNYFWPQIGAASTPYARSVRPKTMQSASLPEPEALFDSLLARKEFKEHPNKISSVLFYLASIIIHDLFQTDPRDQTKSLTSSYLDLSPLYGNNQKEQDSVRTFKEGKLKPDCFSTKRILGFPPGVGVLLIMFNRFHNSIVTQLAAINECGRFTKPDEANAEAYATWDNDLFQTARLVTCGLYVNIILKDYVRTILNVNRTDSTWSLDPRAEIKDSLLGEAPAQATGNQSSAEFNLVYRWHSCVSARDEKWSQDLYQELFAGQDSGQINLQQFMRGLGQWEAKLPADPQERPFAKLQRQADGRFDDNDLVKIFQESVEDPAGAFGALNVPDVFKNIEVLGIKQARSWNLATLNEFRQYFNLAPYQTFEEINPDPYIANQLKHFYDHPDLVELYPGLIVEEAKQPMTPGSGLCTNFTTSRAILSDAVALVRGDRFYTVDFTPKHLTNWAFNEINNDVSIDGGQVFYKLALKAFPNHFRGDSVYAHLPMVVPDENKKILTSLGHVKTYSFDRPFYTAPPLFINSHTACAAILKDQANFKVLWGEKIQFLMENSGRPYGRDFALSGDLPANAGSRKMIGAALHRDKWESEVKAFYEDITLKLLERNSYKVAGVNQVDIVRDIANLAQVHFCASVFSLSLKTDSNPRGVFSEQELYQILAVIFACIFYDVDVSKSFQLCQTARKVAQSLGELTLANVELVSKSGFIANIVNRLHRHDILSDYGVHMIQRLLDSGLPVKDVVWSHILPTAGALVANQGQLFSQCLDYYLSEEAAEHLVEIQRLSREDTPEADELLVRYFMEGARLRCSVALPRFVTKPTVIEDNGEKVALKAGQEIICNLVVAGRDTVAFPDPDKVRLDRDMDLYTHFGFGPHQCLGVKMCPIALSTMLKVLGRLDNVRRAPGPQGQLKTLHGLGGIAMYMDANHSSFSPFPMTMKIQWDGDLPPRREK</sequence>
<keyword evidence="8" id="KW-0560">Oxidoreductase</keyword>
<keyword evidence="5 11" id="KW-0349">Heme</keyword>